<evidence type="ECO:0000313" key="2">
    <source>
        <dbReference type="Proteomes" id="UP000236745"/>
    </source>
</evidence>
<dbReference type="Proteomes" id="UP000236745">
    <property type="component" value="Unassembled WGS sequence"/>
</dbReference>
<proteinExistence type="predicted"/>
<dbReference type="InterPro" id="IPR027417">
    <property type="entry name" value="P-loop_NTPase"/>
</dbReference>
<dbReference type="OrthoDB" id="547265at2"/>
<sequence length="421" mass="47650">MKRLVIHIGMHKTGSSSIQETFCSAKFKDLEYLNLGSPNHSGFFATLFWENPENYHGNIKAGRSLEDIRALRTEYKDLLLSQIRSSTKNNVMISAEDLSHPGGIDRVRRLKEFFEPYFDDFKVYAYVRTPASYMESAFQQMVKGGIGFLDLNRVYPQYRSRFEVYDQVFGEENVTLIPFDKKLFHEGDVVLDIAYRLGENISKEEVVRVNESLSLEATSLMYVYRKYGPGYGSYKGATRDNNRLISALRAIGGSKLKFHKELVEPILAKNLGDKLWIENRINYSFQEELSEIDFAIRSEKDIIEIARSQSGNVSKVLQDMVGNNPQAEIVAKLIDAVRYYISGAASPNQSVTSESESYVSSALNNVLDKDNVAPPVVFRELAIALEKSGDFNKAKKLVEVGLKVNPNAPGLRKVYERLIGK</sequence>
<accession>A0A1H6B2D6</accession>
<protein>
    <submittedName>
        <fullName evidence="1">Uncharacterized protein</fullName>
    </submittedName>
</protein>
<dbReference type="AlphaFoldDB" id="A0A1H6B2D6"/>
<dbReference type="RefSeq" id="WP_146071907.1">
    <property type="nucleotide sequence ID" value="NZ_FNVQ01000002.1"/>
</dbReference>
<keyword evidence="2" id="KW-1185">Reference proteome</keyword>
<dbReference type="SUPFAM" id="SSF52540">
    <property type="entry name" value="P-loop containing nucleoside triphosphate hydrolases"/>
    <property type="match status" value="1"/>
</dbReference>
<organism evidence="1 2">
    <name type="scientific">Marinobacterium lutimaris</name>
    <dbReference type="NCBI Taxonomy" id="568106"/>
    <lineage>
        <taxon>Bacteria</taxon>
        <taxon>Pseudomonadati</taxon>
        <taxon>Pseudomonadota</taxon>
        <taxon>Gammaproteobacteria</taxon>
        <taxon>Oceanospirillales</taxon>
        <taxon>Oceanospirillaceae</taxon>
        <taxon>Marinobacterium</taxon>
    </lineage>
</organism>
<name>A0A1H6B2D6_9GAMM</name>
<dbReference type="Gene3D" id="3.40.50.300">
    <property type="entry name" value="P-loop containing nucleotide triphosphate hydrolases"/>
    <property type="match status" value="1"/>
</dbReference>
<gene>
    <name evidence="1" type="ORF">SAMN05444390_102355</name>
</gene>
<evidence type="ECO:0000313" key="1">
    <source>
        <dbReference type="EMBL" id="SEG54998.1"/>
    </source>
</evidence>
<reference evidence="1 2" key="1">
    <citation type="submission" date="2016-10" db="EMBL/GenBank/DDBJ databases">
        <authorList>
            <person name="de Groot N.N."/>
        </authorList>
    </citation>
    <scope>NUCLEOTIDE SEQUENCE [LARGE SCALE GENOMIC DNA]</scope>
    <source>
        <strain evidence="1 2">DSM 22012</strain>
    </source>
</reference>
<dbReference type="EMBL" id="FNVQ01000002">
    <property type="protein sequence ID" value="SEG54998.1"/>
    <property type="molecule type" value="Genomic_DNA"/>
</dbReference>